<gene>
    <name evidence="1" type="ORF">CVT26_004116</name>
</gene>
<comment type="caution">
    <text evidence="1">The sequence shown here is derived from an EMBL/GenBank/DDBJ whole genome shotgun (WGS) entry which is preliminary data.</text>
</comment>
<proteinExistence type="predicted"/>
<keyword evidence="2" id="KW-1185">Reference proteome</keyword>
<dbReference type="InterPro" id="IPR032675">
    <property type="entry name" value="LRR_dom_sf"/>
</dbReference>
<dbReference type="OrthoDB" id="2269034at2759"/>
<dbReference type="AlphaFoldDB" id="A0A409YVE0"/>
<reference evidence="1 2" key="1">
    <citation type="journal article" date="2018" name="Evol. Lett.">
        <title>Horizontal gene cluster transfer increased hallucinogenic mushroom diversity.</title>
        <authorList>
            <person name="Reynolds H.T."/>
            <person name="Vijayakumar V."/>
            <person name="Gluck-Thaler E."/>
            <person name="Korotkin H.B."/>
            <person name="Matheny P.B."/>
            <person name="Slot J.C."/>
        </authorList>
    </citation>
    <scope>NUCLEOTIDE SEQUENCE [LARGE SCALE GENOMIC DNA]</scope>
    <source>
        <strain evidence="1 2">SRW20</strain>
    </source>
</reference>
<dbReference type="Proteomes" id="UP000284706">
    <property type="component" value="Unassembled WGS sequence"/>
</dbReference>
<dbReference type="EMBL" id="NHYE01000224">
    <property type="protein sequence ID" value="PPR06928.1"/>
    <property type="molecule type" value="Genomic_DNA"/>
</dbReference>
<organism evidence="1 2">
    <name type="scientific">Gymnopilus dilepis</name>
    <dbReference type="NCBI Taxonomy" id="231916"/>
    <lineage>
        <taxon>Eukaryota</taxon>
        <taxon>Fungi</taxon>
        <taxon>Dikarya</taxon>
        <taxon>Basidiomycota</taxon>
        <taxon>Agaricomycotina</taxon>
        <taxon>Agaricomycetes</taxon>
        <taxon>Agaricomycetidae</taxon>
        <taxon>Agaricales</taxon>
        <taxon>Agaricineae</taxon>
        <taxon>Hymenogastraceae</taxon>
        <taxon>Gymnopilus</taxon>
    </lineage>
</organism>
<evidence type="ECO:0000313" key="2">
    <source>
        <dbReference type="Proteomes" id="UP000284706"/>
    </source>
</evidence>
<dbReference type="InParanoid" id="A0A409YVE0"/>
<accession>A0A409YVE0</accession>
<name>A0A409YVE0_9AGAR</name>
<evidence type="ECO:0000313" key="1">
    <source>
        <dbReference type="EMBL" id="PPR06928.1"/>
    </source>
</evidence>
<dbReference type="Gene3D" id="3.80.10.10">
    <property type="entry name" value="Ribonuclease Inhibitor"/>
    <property type="match status" value="1"/>
</dbReference>
<protein>
    <submittedName>
        <fullName evidence="1">Uncharacterized protein</fullName>
    </submittedName>
</protein>
<sequence length="517" mass="59260">MDELEEQKKAAPTIMDDDSFAAEYRATLSAMNQHHDPIASKLPPEVAAKIFEACGPHSMNAVEDCRLLTGAICKAWRTISWATPSIWSRLTVRITAPAPSLPLLVEQWLDRSGSLPLDICFCESSFYTAFYVAPLDKHIGQLFEILNRVSHRLISLQLSMESKLYNLFTGNDKGLPLLQSLVLWTYDDDQSEGRIDTFGDAPTPTYVEINHARLSCINISWNRVTTVRLETQELHEVVSLLSLARHMQRLEAKILRNFNPVALPSFRPRISHDHLEELVLETCLEKDRIEAFFDCFDLKVLRRLDIDFYEAHNVWKGTRLTIPFPSFQTLIARSGCALKELRMVYSDYHTTELVDFLSSHQLASIESLDIRTLIWQGQDSALPDELFKRLAETCHDDSDTPFLPNLRRLIFGHMDCYNVEQYPNRKFPWEHALGMLGSPSCPSKRPLSHVEMTFSHRLEGLLHDNIFVDMECVDALLDLQQQQPGLLSKFYIYEHGKDLLEAYRKVSDGGEVKLIDY</sequence>